<dbReference type="AlphaFoldDB" id="A0A6N8HZG6"/>
<evidence type="ECO:0000313" key="2">
    <source>
        <dbReference type="EMBL" id="MVB10920.1"/>
    </source>
</evidence>
<keyword evidence="1" id="KW-0472">Membrane</keyword>
<proteinExistence type="predicted"/>
<reference evidence="2 3" key="1">
    <citation type="submission" date="2019-09" db="EMBL/GenBank/DDBJ databases">
        <title>Genome sequence of Clostridium sp. EA1.</title>
        <authorList>
            <person name="Poehlein A."/>
            <person name="Bengelsdorf F.R."/>
            <person name="Daniel R."/>
        </authorList>
    </citation>
    <scope>NUCLEOTIDE SEQUENCE [LARGE SCALE GENOMIC DNA]</scope>
    <source>
        <strain evidence="2 3">EA1</strain>
    </source>
</reference>
<evidence type="ECO:0000256" key="1">
    <source>
        <dbReference type="SAM" id="Phobius"/>
    </source>
</evidence>
<comment type="caution">
    <text evidence="2">The sequence shown here is derived from an EMBL/GenBank/DDBJ whole genome shotgun (WGS) entry which is preliminary data.</text>
</comment>
<dbReference type="PROSITE" id="PS51257">
    <property type="entry name" value="PROKAR_LIPOPROTEIN"/>
    <property type="match status" value="1"/>
</dbReference>
<dbReference type="Proteomes" id="UP000469440">
    <property type="component" value="Unassembled WGS sequence"/>
</dbReference>
<evidence type="ECO:0000313" key="3">
    <source>
        <dbReference type="Proteomes" id="UP000469440"/>
    </source>
</evidence>
<dbReference type="EMBL" id="VWXL01000052">
    <property type="protein sequence ID" value="MVB10920.1"/>
    <property type="molecule type" value="Genomic_DNA"/>
</dbReference>
<organism evidence="2 3">
    <name type="scientific">Caproicibacter fermentans</name>
    <dbReference type="NCBI Taxonomy" id="2576756"/>
    <lineage>
        <taxon>Bacteria</taxon>
        <taxon>Bacillati</taxon>
        <taxon>Bacillota</taxon>
        <taxon>Clostridia</taxon>
        <taxon>Eubacteriales</taxon>
        <taxon>Acutalibacteraceae</taxon>
        <taxon>Caproicibacter</taxon>
    </lineage>
</organism>
<feature type="transmembrane region" description="Helical" evidence="1">
    <location>
        <begin position="83"/>
        <end position="104"/>
    </location>
</feature>
<gene>
    <name evidence="2" type="ORF">CAFE_16210</name>
</gene>
<feature type="transmembrane region" description="Helical" evidence="1">
    <location>
        <begin position="38"/>
        <end position="58"/>
    </location>
</feature>
<sequence>MPKRNFFWYALYSVFAACTLVAASAGQWMKRETMGTGPLLYLTIAFLFLTLIFLLLFYKTDQELFFALIARKSGAFPASVPKWPHYLVLAAIVLFFVSCFLGLIPK</sequence>
<keyword evidence="1" id="KW-1133">Transmembrane helix</keyword>
<keyword evidence="1" id="KW-0812">Transmembrane</keyword>
<accession>A0A6N8HZG6</accession>
<protein>
    <submittedName>
        <fullName evidence="2">Uncharacterized protein</fullName>
    </submittedName>
</protein>
<name>A0A6N8HZG6_9FIRM</name>
<dbReference type="RefSeq" id="WP_066645526.1">
    <property type="nucleotide sequence ID" value="NZ_VWXL01000052.1"/>
</dbReference>
<keyword evidence="3" id="KW-1185">Reference proteome</keyword>
<feature type="transmembrane region" description="Helical" evidence="1">
    <location>
        <begin position="6"/>
        <end position="26"/>
    </location>
</feature>